<proteinExistence type="predicted"/>
<evidence type="ECO:0000313" key="1">
    <source>
        <dbReference type="EMBL" id="CAB3749611.1"/>
    </source>
</evidence>
<evidence type="ECO:0000313" key="2">
    <source>
        <dbReference type="Proteomes" id="UP000494363"/>
    </source>
</evidence>
<dbReference type="AlphaFoldDB" id="A0A6J5D887"/>
<gene>
    <name evidence="1" type="ORF">LMG29542_01046</name>
</gene>
<organism evidence="1 2">
    <name type="scientific">Paraburkholderia humisilvae</name>
    <dbReference type="NCBI Taxonomy" id="627669"/>
    <lineage>
        <taxon>Bacteria</taxon>
        <taxon>Pseudomonadati</taxon>
        <taxon>Pseudomonadota</taxon>
        <taxon>Betaproteobacteria</taxon>
        <taxon>Burkholderiales</taxon>
        <taxon>Burkholderiaceae</taxon>
        <taxon>Paraburkholderia</taxon>
    </lineage>
</organism>
<name>A0A6J5D887_9BURK</name>
<keyword evidence="2" id="KW-1185">Reference proteome</keyword>
<dbReference type="EMBL" id="CADIKH010000004">
    <property type="protein sequence ID" value="CAB3749611.1"/>
    <property type="molecule type" value="Genomic_DNA"/>
</dbReference>
<dbReference type="Proteomes" id="UP000494363">
    <property type="component" value="Unassembled WGS sequence"/>
</dbReference>
<accession>A0A6J5D887</accession>
<protein>
    <submittedName>
        <fullName evidence="1">Uncharacterized protein</fullName>
    </submittedName>
</protein>
<reference evidence="1 2" key="1">
    <citation type="submission" date="2020-04" db="EMBL/GenBank/DDBJ databases">
        <authorList>
            <person name="De Canck E."/>
        </authorList>
    </citation>
    <scope>NUCLEOTIDE SEQUENCE [LARGE SCALE GENOMIC DNA]</scope>
    <source>
        <strain evidence="1 2">LMG 29542</strain>
    </source>
</reference>
<sequence>MIDVDPGNAAPSGPFASLQAGFVAARAQEAAQLGNAPGAALQLAEDVHTLAAPFCVIGARSFFQSFK</sequence>